<sequence>MSPGSPVPGAATAEGSAHELDAHRRLYPDPADLVAVTSGVVEVFLLSDAAPPVAPRHLGTLEVGEALPGTAWAGPPEPGERIALLGNGPATVRRTPGAADGLEGADADLRRAALSAALGRARRRDDNGAGIARRVAADARRHDEADDALGGVLRRRVGLRGAAYLDAPPRLRALLVAARAAGLRLPARAVDTARTLSDLELPQLAGRLRIPLREVDLSGQWWVDDGLPLVAADAEGQTYAVVRRRGRWQMWSAGTGWHPVPDGLAAAGPDGFVRAWCVYPALPERPVGPRDLLRVGLPPSARRDLTRIGASAVAVMVLGASVPLATARILGDAVPRAEARNVGAVAVLVAGLVLAFAGATIVQGLLLQRLVMQLNVRTTAALWARVVRLEPPFFRAYNPGELARRVLAVDGIRDLVTGSVLTGGIGLLLGLTGLVITCVLDPPIALAVAVGLAAYGAFAYWQLRRLVRARRGEVTARNAISGFVTAVLTGIVKVRVGNAEQRMYARWGAMYAREQAAAVRANGALRQLTVVTGVAPAAGTLTVLAAATWAHGAMLDVATFVGLIAALGQITTALTLITPALGQLADAAPLYDAARPVFATAPRAAVESADPGVLSGRVEVSKVSFAYTEDGPRTLHRVDLAAAPGEFVAVVGPSGAGKSTLIRLLLGFDRPTAGAVLYDGKPLDTLDPEAVRRQVGVVMQNAQVPTGSILTCLTGTGNLTQDDAWAALEMAGLADDVRAMPMGIRTVVSEGASTFSGGQRQRLMIARALIRRPRVLIFDEATSALDNVTQRTVTQSLERLDATRVVIAHRLSTIRDAHRIYVLDRGAVAEHGDYGSLMAADGMFARLARRQLT</sequence>
<dbReference type="RefSeq" id="WP_189112447.1">
    <property type="nucleotide sequence ID" value="NZ_BMQC01000001.1"/>
</dbReference>
<evidence type="ECO:0000313" key="14">
    <source>
        <dbReference type="Proteomes" id="UP000662200"/>
    </source>
</evidence>
<dbReference type="Proteomes" id="UP000662200">
    <property type="component" value="Unassembled WGS sequence"/>
</dbReference>
<evidence type="ECO:0000259" key="11">
    <source>
        <dbReference type="PROSITE" id="PS50893"/>
    </source>
</evidence>
<dbReference type="InterPro" id="IPR036640">
    <property type="entry name" value="ABC1_TM_sf"/>
</dbReference>
<dbReference type="Gene3D" id="1.20.1560.10">
    <property type="entry name" value="ABC transporter type 1, transmembrane domain"/>
    <property type="match status" value="1"/>
</dbReference>
<dbReference type="GO" id="GO:0005886">
    <property type="term" value="C:plasma membrane"/>
    <property type="evidence" value="ECO:0007669"/>
    <property type="project" value="UniProtKB-SubCell"/>
</dbReference>
<dbReference type="PANTHER" id="PTHR24221">
    <property type="entry name" value="ATP-BINDING CASSETTE SUB-FAMILY B"/>
    <property type="match status" value="1"/>
</dbReference>
<evidence type="ECO:0000313" key="13">
    <source>
        <dbReference type="EMBL" id="GGK15139.1"/>
    </source>
</evidence>
<dbReference type="EMBL" id="BMQC01000001">
    <property type="protein sequence ID" value="GGK15139.1"/>
    <property type="molecule type" value="Genomic_DNA"/>
</dbReference>
<keyword evidence="2" id="KW-0813">Transport</keyword>
<comment type="similarity">
    <text evidence="9">Belongs to the ABC transporter superfamily. Lipid exporter (TC 3.A.1.106) family.</text>
</comment>
<dbReference type="Gene3D" id="3.40.50.300">
    <property type="entry name" value="P-loop containing nucleotide triphosphate hydrolases"/>
    <property type="match status" value="1"/>
</dbReference>
<feature type="transmembrane region" description="Helical" evidence="10">
    <location>
        <begin position="308"/>
        <end position="330"/>
    </location>
</feature>
<dbReference type="InterPro" id="IPR003593">
    <property type="entry name" value="AAA+_ATPase"/>
</dbReference>
<keyword evidence="3" id="KW-1003">Cell membrane</keyword>
<gene>
    <name evidence="13" type="ORF">GCM10010124_04650</name>
</gene>
<evidence type="ECO:0000256" key="3">
    <source>
        <dbReference type="ARBA" id="ARBA00022475"/>
    </source>
</evidence>
<proteinExistence type="inferred from homology"/>
<keyword evidence="8 10" id="KW-0472">Membrane</keyword>
<dbReference type="InterPro" id="IPR003439">
    <property type="entry name" value="ABC_transporter-like_ATP-bd"/>
</dbReference>
<dbReference type="InterPro" id="IPR027417">
    <property type="entry name" value="P-loop_NTPase"/>
</dbReference>
<accession>A0A8J3BHR0</accession>
<dbReference type="InterPro" id="IPR017871">
    <property type="entry name" value="ABC_transporter-like_CS"/>
</dbReference>
<dbReference type="PROSITE" id="PS50929">
    <property type="entry name" value="ABC_TM1F"/>
    <property type="match status" value="1"/>
</dbReference>
<feature type="transmembrane region" description="Helical" evidence="10">
    <location>
        <begin position="442"/>
        <end position="461"/>
    </location>
</feature>
<keyword evidence="6" id="KW-0067">ATP-binding</keyword>
<dbReference type="PANTHER" id="PTHR24221:SF654">
    <property type="entry name" value="ATP-BINDING CASSETTE SUB-FAMILY B MEMBER 6"/>
    <property type="match status" value="1"/>
</dbReference>
<evidence type="ECO:0000256" key="6">
    <source>
        <dbReference type="ARBA" id="ARBA00022840"/>
    </source>
</evidence>
<feature type="domain" description="ABC transporter" evidence="11">
    <location>
        <begin position="618"/>
        <end position="850"/>
    </location>
</feature>
<dbReference type="Pfam" id="PF00664">
    <property type="entry name" value="ABC_membrane"/>
    <property type="match status" value="1"/>
</dbReference>
<organism evidence="13 14">
    <name type="scientific">Pilimelia terevasa</name>
    <dbReference type="NCBI Taxonomy" id="53372"/>
    <lineage>
        <taxon>Bacteria</taxon>
        <taxon>Bacillati</taxon>
        <taxon>Actinomycetota</taxon>
        <taxon>Actinomycetes</taxon>
        <taxon>Micromonosporales</taxon>
        <taxon>Micromonosporaceae</taxon>
        <taxon>Pilimelia</taxon>
    </lineage>
</organism>
<feature type="transmembrane region" description="Helical" evidence="10">
    <location>
        <begin position="415"/>
        <end position="436"/>
    </location>
</feature>
<reference evidence="13" key="2">
    <citation type="submission" date="2020-09" db="EMBL/GenBank/DDBJ databases">
        <authorList>
            <person name="Sun Q."/>
            <person name="Ohkuma M."/>
        </authorList>
    </citation>
    <scope>NUCLEOTIDE SEQUENCE</scope>
    <source>
        <strain evidence="13">JCM 3091</strain>
    </source>
</reference>
<reference evidence="13" key="1">
    <citation type="journal article" date="2014" name="Int. J. Syst. Evol. Microbiol.">
        <title>Complete genome sequence of Corynebacterium casei LMG S-19264T (=DSM 44701T), isolated from a smear-ripened cheese.</title>
        <authorList>
            <consortium name="US DOE Joint Genome Institute (JGI-PGF)"/>
            <person name="Walter F."/>
            <person name="Albersmeier A."/>
            <person name="Kalinowski J."/>
            <person name="Ruckert C."/>
        </authorList>
    </citation>
    <scope>NUCLEOTIDE SEQUENCE</scope>
    <source>
        <strain evidence="13">JCM 3091</strain>
    </source>
</reference>
<evidence type="ECO:0000256" key="2">
    <source>
        <dbReference type="ARBA" id="ARBA00022448"/>
    </source>
</evidence>
<keyword evidence="5" id="KW-0547">Nucleotide-binding</keyword>
<evidence type="ECO:0000256" key="1">
    <source>
        <dbReference type="ARBA" id="ARBA00004651"/>
    </source>
</evidence>
<keyword evidence="14" id="KW-1185">Reference proteome</keyword>
<dbReference type="GO" id="GO:0034040">
    <property type="term" value="F:ATPase-coupled lipid transmembrane transporter activity"/>
    <property type="evidence" value="ECO:0007669"/>
    <property type="project" value="TreeGrafter"/>
</dbReference>
<keyword evidence="4 10" id="KW-0812">Transmembrane</keyword>
<dbReference type="GO" id="GO:0005524">
    <property type="term" value="F:ATP binding"/>
    <property type="evidence" value="ECO:0007669"/>
    <property type="project" value="UniProtKB-KW"/>
</dbReference>
<dbReference type="SMART" id="SM00382">
    <property type="entry name" value="AAA"/>
    <property type="match status" value="1"/>
</dbReference>
<dbReference type="PROSITE" id="PS50893">
    <property type="entry name" value="ABC_TRANSPORTER_2"/>
    <property type="match status" value="1"/>
</dbReference>
<dbReference type="SUPFAM" id="SSF52540">
    <property type="entry name" value="P-loop containing nucleoside triphosphate hydrolases"/>
    <property type="match status" value="1"/>
</dbReference>
<dbReference type="AlphaFoldDB" id="A0A8J3BHR0"/>
<dbReference type="PROSITE" id="PS00211">
    <property type="entry name" value="ABC_TRANSPORTER_1"/>
    <property type="match status" value="1"/>
</dbReference>
<evidence type="ECO:0000256" key="7">
    <source>
        <dbReference type="ARBA" id="ARBA00022989"/>
    </source>
</evidence>
<evidence type="ECO:0000256" key="8">
    <source>
        <dbReference type="ARBA" id="ARBA00023136"/>
    </source>
</evidence>
<feature type="domain" description="ABC transmembrane type-1" evidence="12">
    <location>
        <begin position="308"/>
        <end position="586"/>
    </location>
</feature>
<keyword evidence="7 10" id="KW-1133">Transmembrane helix</keyword>
<dbReference type="GO" id="GO:0140359">
    <property type="term" value="F:ABC-type transporter activity"/>
    <property type="evidence" value="ECO:0007669"/>
    <property type="project" value="InterPro"/>
</dbReference>
<name>A0A8J3BHR0_9ACTN</name>
<feature type="transmembrane region" description="Helical" evidence="10">
    <location>
        <begin position="528"/>
        <end position="551"/>
    </location>
</feature>
<evidence type="ECO:0000256" key="4">
    <source>
        <dbReference type="ARBA" id="ARBA00022692"/>
    </source>
</evidence>
<dbReference type="GO" id="GO:0016887">
    <property type="term" value="F:ATP hydrolysis activity"/>
    <property type="evidence" value="ECO:0007669"/>
    <property type="project" value="InterPro"/>
</dbReference>
<evidence type="ECO:0000256" key="9">
    <source>
        <dbReference type="ARBA" id="ARBA00061644"/>
    </source>
</evidence>
<evidence type="ECO:0000256" key="10">
    <source>
        <dbReference type="SAM" id="Phobius"/>
    </source>
</evidence>
<dbReference type="Pfam" id="PF00005">
    <property type="entry name" value="ABC_tran"/>
    <property type="match status" value="1"/>
</dbReference>
<dbReference type="SUPFAM" id="SSF90123">
    <property type="entry name" value="ABC transporter transmembrane region"/>
    <property type="match status" value="1"/>
</dbReference>
<feature type="transmembrane region" description="Helical" evidence="10">
    <location>
        <begin position="342"/>
        <end position="367"/>
    </location>
</feature>
<protein>
    <recommendedName>
        <fullName evidence="15">NHLP bacteriocin export ABC transporter permease/ATPase subunit</fullName>
    </recommendedName>
</protein>
<evidence type="ECO:0000259" key="12">
    <source>
        <dbReference type="PROSITE" id="PS50929"/>
    </source>
</evidence>
<dbReference type="FunFam" id="3.40.50.300:FF:000299">
    <property type="entry name" value="ABC transporter ATP-binding protein/permease"/>
    <property type="match status" value="1"/>
</dbReference>
<comment type="caution">
    <text evidence="13">The sequence shown here is derived from an EMBL/GenBank/DDBJ whole genome shotgun (WGS) entry which is preliminary data.</text>
</comment>
<comment type="subcellular location">
    <subcellularLocation>
        <location evidence="1">Cell membrane</location>
        <topology evidence="1">Multi-pass membrane protein</topology>
    </subcellularLocation>
</comment>
<dbReference type="InterPro" id="IPR011527">
    <property type="entry name" value="ABC1_TM_dom"/>
</dbReference>
<dbReference type="InterPro" id="IPR039421">
    <property type="entry name" value="Type_1_exporter"/>
</dbReference>
<evidence type="ECO:0000256" key="5">
    <source>
        <dbReference type="ARBA" id="ARBA00022741"/>
    </source>
</evidence>
<feature type="transmembrane region" description="Helical" evidence="10">
    <location>
        <begin position="557"/>
        <end position="577"/>
    </location>
</feature>
<evidence type="ECO:0008006" key="15">
    <source>
        <dbReference type="Google" id="ProtNLM"/>
    </source>
</evidence>